<evidence type="ECO:0000256" key="1">
    <source>
        <dbReference type="SAM" id="MobiDB-lite"/>
    </source>
</evidence>
<dbReference type="EMBL" id="FOMX01000072">
    <property type="protein sequence ID" value="SFF43366.1"/>
    <property type="molecule type" value="Genomic_DNA"/>
</dbReference>
<feature type="compositionally biased region" description="Basic residues" evidence="1">
    <location>
        <begin position="324"/>
        <end position="346"/>
    </location>
</feature>
<name>A0A1I2IRC6_9BACT</name>
<reference evidence="3" key="1">
    <citation type="submission" date="2016-10" db="EMBL/GenBank/DDBJ databases">
        <authorList>
            <person name="Varghese N."/>
            <person name="Submissions S."/>
        </authorList>
    </citation>
    <scope>NUCLEOTIDE SEQUENCE [LARGE SCALE GENOMIC DNA]</scope>
    <source>
        <strain evidence="3">ATCC 25963</strain>
    </source>
</reference>
<protein>
    <submittedName>
        <fullName evidence="2">Uncharacterized protein</fullName>
    </submittedName>
</protein>
<feature type="region of interest" description="Disordered" evidence="1">
    <location>
        <begin position="88"/>
        <end position="184"/>
    </location>
</feature>
<dbReference type="Proteomes" id="UP000199400">
    <property type="component" value="Unassembled WGS sequence"/>
</dbReference>
<evidence type="ECO:0000313" key="2">
    <source>
        <dbReference type="EMBL" id="SFF43366.1"/>
    </source>
</evidence>
<feature type="region of interest" description="Disordered" evidence="1">
    <location>
        <begin position="196"/>
        <end position="227"/>
    </location>
</feature>
<proteinExistence type="predicted"/>
<evidence type="ECO:0000313" key="3">
    <source>
        <dbReference type="Proteomes" id="UP000199400"/>
    </source>
</evidence>
<feature type="compositionally biased region" description="Basic and acidic residues" evidence="1">
    <location>
        <begin position="200"/>
        <end position="227"/>
    </location>
</feature>
<sequence>MSSFRRGERSAVDREEKPASDECFVNYGFTIDAGGRHVQRASSQPRSRPLGPAASDRAGPRRPRHHADHGAVTGFEILSGDDDLVRCAGALQPRSHPSSGPSVRRAESRTGPRATARRRSRGGRRASAANARRPLPCGAGIPRRSATQRMGATERPRRRVGRRSGLELQELPVLGPPQGATAEGPRPVLVQQEAAAVPHELGERARERGRVPRVDDDPRQTHAPEEQADDELHAELVPLARRYERGDVLTSHDDPFARACRSNGWRRSRRPEARSRARPSRRSALVVDLAVHHWRLRHAVELCLALKPPSRWARTSGRAPAGPRIRRRPGVARSPSRRHRPGRSPR</sequence>
<organism evidence="2 3">
    <name type="scientific">Nannocystis exedens</name>
    <dbReference type="NCBI Taxonomy" id="54"/>
    <lineage>
        <taxon>Bacteria</taxon>
        <taxon>Pseudomonadati</taxon>
        <taxon>Myxococcota</taxon>
        <taxon>Polyangia</taxon>
        <taxon>Nannocystales</taxon>
        <taxon>Nannocystaceae</taxon>
        <taxon>Nannocystis</taxon>
    </lineage>
</organism>
<feature type="region of interest" description="Disordered" evidence="1">
    <location>
        <begin position="263"/>
        <end position="282"/>
    </location>
</feature>
<accession>A0A1I2IRC6</accession>
<keyword evidence="3" id="KW-1185">Reference proteome</keyword>
<feature type="compositionally biased region" description="Low complexity" evidence="1">
    <location>
        <begin position="125"/>
        <end position="134"/>
    </location>
</feature>
<feature type="compositionally biased region" description="Basic residues" evidence="1">
    <location>
        <begin position="115"/>
        <end position="124"/>
    </location>
</feature>
<gene>
    <name evidence="2" type="ORF">SAMN02745121_08833</name>
</gene>
<feature type="region of interest" description="Disordered" evidence="1">
    <location>
        <begin position="311"/>
        <end position="346"/>
    </location>
</feature>
<dbReference type="AlphaFoldDB" id="A0A1I2IRC6"/>
<feature type="region of interest" description="Disordered" evidence="1">
    <location>
        <begin position="35"/>
        <end position="75"/>
    </location>
</feature>